<dbReference type="GO" id="GO:0005886">
    <property type="term" value="C:plasma membrane"/>
    <property type="evidence" value="ECO:0007669"/>
    <property type="project" value="UniProtKB-SubCell"/>
</dbReference>
<dbReference type="CDD" id="cd18584">
    <property type="entry name" value="ABC_6TM_AarD_CydD"/>
    <property type="match status" value="1"/>
</dbReference>
<dbReference type="InterPro" id="IPR039421">
    <property type="entry name" value="Type_1_exporter"/>
</dbReference>
<evidence type="ECO:0000256" key="6">
    <source>
        <dbReference type="ARBA" id="ARBA00023136"/>
    </source>
</evidence>
<dbReference type="PANTHER" id="PTHR24221">
    <property type="entry name" value="ATP-BINDING CASSETTE SUB-FAMILY B"/>
    <property type="match status" value="1"/>
</dbReference>
<keyword evidence="4 10" id="KW-0067">ATP-binding</keyword>
<dbReference type="InterPro" id="IPR027417">
    <property type="entry name" value="P-loop_NTPase"/>
</dbReference>
<dbReference type="Gene3D" id="1.20.1560.10">
    <property type="entry name" value="ABC transporter type 1, transmembrane domain"/>
    <property type="match status" value="1"/>
</dbReference>
<dbReference type="InterPro" id="IPR014216">
    <property type="entry name" value="ABC_transptr_CydD"/>
</dbReference>
<organism evidence="10 11">
    <name type="scientific">Actinoplanes lutulentus</name>
    <dbReference type="NCBI Taxonomy" id="1287878"/>
    <lineage>
        <taxon>Bacteria</taxon>
        <taxon>Bacillati</taxon>
        <taxon>Actinomycetota</taxon>
        <taxon>Actinomycetes</taxon>
        <taxon>Micromonosporales</taxon>
        <taxon>Micromonosporaceae</taxon>
        <taxon>Actinoplanes</taxon>
    </lineage>
</organism>
<feature type="transmembrane region" description="Helical" evidence="7">
    <location>
        <begin position="131"/>
        <end position="149"/>
    </location>
</feature>
<dbReference type="SMART" id="SM00382">
    <property type="entry name" value="AAA"/>
    <property type="match status" value="1"/>
</dbReference>
<sequence>MKPLDPRLLTYARATRVYLAATVVLGAAQAALLIAQAVLLANAITAVFLDGDSLAVAGVLPLIAVVAARAMVAWLQEVAAARSAASVKSELRRRLLAHLAALGPSHRRPAGEVAALAGHGLDALDAYFARYLPQLVLAVLVPGILLVRLLPADLIATVTIAVTLPLIPLFMALVGLHTEERNRRQFRLLARLSHHFLDVIAGLPTLKLFGRARAQAGIIRRISDEQREQTMRTLRTAFLSSLVLELLATLSVALVAVGIGLRLVSGNLDLATALMVLILAPEAYRPLREVGANYHASAEGLAAAAEVFAVLETPLPVSRSASPPAGEILFEDVEVRFAGRSEPALRLTTTIEPGTVVALTGASGCGKSTALNVLLGFVTPSSGRVLVGGVPMSDFDLAAWRCQIAWVPQRPHLFASSVYANIALDRSGDVEAAARLAGADGFIRELPDGYDTLLGDSGTGLSAGQRQRIALARAFLRDAPIVLLDEPTANLDAGTAAEVMDAIRRLARGRTVLIAAHRPELIALADREIRLSGSFVTAGVS</sequence>
<evidence type="ECO:0000256" key="7">
    <source>
        <dbReference type="SAM" id="Phobius"/>
    </source>
</evidence>
<keyword evidence="6 7" id="KW-0472">Membrane</keyword>
<dbReference type="Gene3D" id="3.40.50.300">
    <property type="entry name" value="P-loop containing nucleotide triphosphate hydrolases"/>
    <property type="match status" value="1"/>
</dbReference>
<comment type="caution">
    <text evidence="10">The sequence shown here is derived from an EMBL/GenBank/DDBJ whole genome shotgun (WGS) entry which is preliminary data.</text>
</comment>
<keyword evidence="11" id="KW-1185">Reference proteome</keyword>
<dbReference type="InterPro" id="IPR003593">
    <property type="entry name" value="AAA+_ATPase"/>
</dbReference>
<dbReference type="AlphaFoldDB" id="A0A327Z1G5"/>
<dbReference type="SUPFAM" id="SSF52540">
    <property type="entry name" value="P-loop containing nucleoside triphosphate hydrolases"/>
    <property type="match status" value="1"/>
</dbReference>
<dbReference type="PROSITE" id="PS50893">
    <property type="entry name" value="ABC_TRANSPORTER_2"/>
    <property type="match status" value="1"/>
</dbReference>
<dbReference type="InterPro" id="IPR017871">
    <property type="entry name" value="ABC_transporter-like_CS"/>
</dbReference>
<feature type="transmembrane region" description="Helical" evidence="7">
    <location>
        <begin position="17"/>
        <end position="48"/>
    </location>
</feature>
<evidence type="ECO:0000313" key="10">
    <source>
        <dbReference type="EMBL" id="RAK27509.1"/>
    </source>
</evidence>
<dbReference type="GO" id="GO:0042883">
    <property type="term" value="P:cysteine transport"/>
    <property type="evidence" value="ECO:0007669"/>
    <property type="project" value="InterPro"/>
</dbReference>
<evidence type="ECO:0000256" key="3">
    <source>
        <dbReference type="ARBA" id="ARBA00022741"/>
    </source>
</evidence>
<dbReference type="RefSeq" id="WP_111654034.1">
    <property type="nucleotide sequence ID" value="NZ_JACHWI010000003.1"/>
</dbReference>
<feature type="transmembrane region" description="Helical" evidence="7">
    <location>
        <begin position="54"/>
        <end position="75"/>
    </location>
</feature>
<evidence type="ECO:0000259" key="9">
    <source>
        <dbReference type="PROSITE" id="PS50929"/>
    </source>
</evidence>
<proteinExistence type="predicted"/>
<dbReference type="GO" id="GO:0016887">
    <property type="term" value="F:ATP hydrolysis activity"/>
    <property type="evidence" value="ECO:0007669"/>
    <property type="project" value="InterPro"/>
</dbReference>
<dbReference type="EMBL" id="QLMJ01000023">
    <property type="protein sequence ID" value="RAK27509.1"/>
    <property type="molecule type" value="Genomic_DNA"/>
</dbReference>
<name>A0A327Z1G5_9ACTN</name>
<protein>
    <submittedName>
        <fullName evidence="10">ATP-binding cassette subfamily C protein CydD/ATP-binding cassette subfamily C protein CydCD</fullName>
    </submittedName>
</protein>
<feature type="transmembrane region" description="Helical" evidence="7">
    <location>
        <begin position="155"/>
        <end position="176"/>
    </location>
</feature>
<dbReference type="Proteomes" id="UP000249341">
    <property type="component" value="Unassembled WGS sequence"/>
</dbReference>
<evidence type="ECO:0000256" key="1">
    <source>
        <dbReference type="ARBA" id="ARBA00004651"/>
    </source>
</evidence>
<dbReference type="PROSITE" id="PS00211">
    <property type="entry name" value="ABC_TRANSPORTER_1"/>
    <property type="match status" value="1"/>
</dbReference>
<dbReference type="InterPro" id="IPR036640">
    <property type="entry name" value="ABC1_TM_sf"/>
</dbReference>
<gene>
    <name evidence="10" type="ORF">B0I29_123143</name>
</gene>
<comment type="subcellular location">
    <subcellularLocation>
        <location evidence="1">Cell membrane</location>
        <topology evidence="1">Multi-pass membrane protein</topology>
    </subcellularLocation>
</comment>
<dbReference type="SUPFAM" id="SSF90123">
    <property type="entry name" value="ABC transporter transmembrane region"/>
    <property type="match status" value="1"/>
</dbReference>
<evidence type="ECO:0000256" key="2">
    <source>
        <dbReference type="ARBA" id="ARBA00022692"/>
    </source>
</evidence>
<evidence type="ECO:0000259" key="8">
    <source>
        <dbReference type="PROSITE" id="PS50893"/>
    </source>
</evidence>
<keyword evidence="2 7" id="KW-0812">Transmembrane</keyword>
<reference evidence="10 11" key="1">
    <citation type="submission" date="2018-06" db="EMBL/GenBank/DDBJ databases">
        <title>Genomic Encyclopedia of Type Strains, Phase III (KMG-III): the genomes of soil and plant-associated and newly described type strains.</title>
        <authorList>
            <person name="Whitman W."/>
        </authorList>
    </citation>
    <scope>NUCLEOTIDE SEQUENCE [LARGE SCALE GENOMIC DNA]</scope>
    <source>
        <strain evidence="10 11">CGMCC 4.7090</strain>
    </source>
</reference>
<feature type="domain" description="ABC transmembrane type-1" evidence="9">
    <location>
        <begin position="20"/>
        <end position="299"/>
    </location>
</feature>
<evidence type="ECO:0000256" key="4">
    <source>
        <dbReference type="ARBA" id="ARBA00022840"/>
    </source>
</evidence>
<evidence type="ECO:0000256" key="5">
    <source>
        <dbReference type="ARBA" id="ARBA00022989"/>
    </source>
</evidence>
<dbReference type="Pfam" id="PF00005">
    <property type="entry name" value="ABC_tran"/>
    <property type="match status" value="1"/>
</dbReference>
<evidence type="ECO:0000313" key="11">
    <source>
        <dbReference type="Proteomes" id="UP000249341"/>
    </source>
</evidence>
<dbReference type="GO" id="GO:0005524">
    <property type="term" value="F:ATP binding"/>
    <property type="evidence" value="ECO:0007669"/>
    <property type="project" value="UniProtKB-KW"/>
</dbReference>
<feature type="transmembrane region" description="Helical" evidence="7">
    <location>
        <begin position="237"/>
        <end position="257"/>
    </location>
</feature>
<dbReference type="InterPro" id="IPR011527">
    <property type="entry name" value="ABC1_TM_dom"/>
</dbReference>
<accession>A0A327Z1G5</accession>
<dbReference type="NCBIfam" id="TIGR02857">
    <property type="entry name" value="CydD"/>
    <property type="match status" value="1"/>
</dbReference>
<dbReference type="OrthoDB" id="9806127at2"/>
<keyword evidence="5 7" id="KW-1133">Transmembrane helix</keyword>
<feature type="domain" description="ABC transporter" evidence="8">
    <location>
        <begin position="328"/>
        <end position="540"/>
    </location>
</feature>
<dbReference type="GO" id="GO:0140359">
    <property type="term" value="F:ABC-type transporter activity"/>
    <property type="evidence" value="ECO:0007669"/>
    <property type="project" value="InterPro"/>
</dbReference>
<dbReference type="Pfam" id="PF00664">
    <property type="entry name" value="ABC_membrane"/>
    <property type="match status" value="1"/>
</dbReference>
<dbReference type="InterPro" id="IPR003439">
    <property type="entry name" value="ABC_transporter-like_ATP-bd"/>
</dbReference>
<dbReference type="PANTHER" id="PTHR24221:SF590">
    <property type="entry name" value="COMPONENT LINKED WITH THE ASSEMBLY OF CYTOCHROME' TRANSPORT TRANSMEMBRANE ATP-BINDING PROTEIN ABC TRANSPORTER CYDD-RELATED"/>
    <property type="match status" value="1"/>
</dbReference>
<dbReference type="PROSITE" id="PS50929">
    <property type="entry name" value="ABC_TM1F"/>
    <property type="match status" value="1"/>
</dbReference>
<keyword evidence="3" id="KW-0547">Nucleotide-binding</keyword>